<dbReference type="Pfam" id="PF01551">
    <property type="entry name" value="Peptidase_M23"/>
    <property type="match status" value="1"/>
</dbReference>
<organism evidence="2 3">
    <name type="scientific">Belliella calami</name>
    <dbReference type="NCBI Taxonomy" id="2923436"/>
    <lineage>
        <taxon>Bacteria</taxon>
        <taxon>Pseudomonadati</taxon>
        <taxon>Bacteroidota</taxon>
        <taxon>Cytophagia</taxon>
        <taxon>Cytophagales</taxon>
        <taxon>Cyclobacteriaceae</taxon>
        <taxon>Belliella</taxon>
    </lineage>
</organism>
<dbReference type="Proteomes" id="UP001165488">
    <property type="component" value="Unassembled WGS sequence"/>
</dbReference>
<feature type="domain" description="M23ase beta-sheet core" evidence="1">
    <location>
        <begin position="47"/>
        <end position="104"/>
    </location>
</feature>
<sequence>MKLNKAVIVFVYFLSIQVSAQDYLFPVKPGQRNFLSGNFAEIRPNHFHSGIDVKIGGVDGEPIRVIADGYVYRAKVSSYGYGNVLYIKHYNGQSSVYAHLQKFSPTISERMRQEMYQAQKNELEVYFDEDALPVKRGDIIANGGNTGSSGGPHLHFEIRDSLDRAIDPFQFNFRKEIVDNTPPILYKVALRPLDYESRVNGKFERQEFTPILEGGNYVIPQTVKISGNVGVEIYGVDKQDGVNNIFGIPVYELLEDEKPLYRINVDNIDFNKGRFLLSHTYLNRFTRLYDYPNNQIKLYEADSISKGKITAMIGTKKKLQVNLKDYFGNTRVLNFEVEGEAPAYQQGGAFSKDQKTKVYYQREVMVIETKQSNEGNLAKIYTDARVMEIPPAYEENGKRIYLWDMDFGVPDSIDVCTEVIVPEVLTKIPFGQELSFSNKDVRIDFEENTLLDDLFLRMTRKNTSGNVAITINPSGDYLQNNMTVHVNNTDYKGDKSKSHIYSLANNGRKSFVGGEWEGEDIRFKTRNFGTFVIDSDFVSPNIYPIQVNANEIKFKISDDKSGIRDFEAFVDGKWILMRYEHKQATIWSEKSDKQPFKGEVLLKVRDMAGNEAVWSGTIK</sequence>
<proteinExistence type="predicted"/>
<dbReference type="InterPro" id="IPR016047">
    <property type="entry name" value="M23ase_b-sheet_dom"/>
</dbReference>
<dbReference type="PANTHER" id="PTHR21666:SF285">
    <property type="entry name" value="M23 FAMILY METALLOPEPTIDASE"/>
    <property type="match status" value="1"/>
</dbReference>
<dbReference type="CDD" id="cd12797">
    <property type="entry name" value="M23_peptidase"/>
    <property type="match status" value="1"/>
</dbReference>
<accession>A0ABS9UN51</accession>
<dbReference type="InterPro" id="IPR050570">
    <property type="entry name" value="Cell_wall_metabolism_enzyme"/>
</dbReference>
<gene>
    <name evidence="2" type="ORF">MM236_08645</name>
</gene>
<dbReference type="EMBL" id="JAKZGS010000005">
    <property type="protein sequence ID" value="MCH7398054.1"/>
    <property type="molecule type" value="Genomic_DNA"/>
</dbReference>
<name>A0ABS9UN51_9BACT</name>
<reference evidence="2" key="1">
    <citation type="submission" date="2022-03" db="EMBL/GenBank/DDBJ databases">
        <title>De novo assembled genomes of Belliella spp. (Cyclobacteriaceae) strains.</title>
        <authorList>
            <person name="Szabo A."/>
            <person name="Korponai K."/>
            <person name="Felfoldi T."/>
        </authorList>
    </citation>
    <scope>NUCLEOTIDE SEQUENCE</scope>
    <source>
        <strain evidence="2">DSM 107340</strain>
    </source>
</reference>
<dbReference type="SUPFAM" id="SSF51261">
    <property type="entry name" value="Duplicated hybrid motif"/>
    <property type="match status" value="1"/>
</dbReference>
<evidence type="ECO:0000313" key="2">
    <source>
        <dbReference type="EMBL" id="MCH7398054.1"/>
    </source>
</evidence>
<protein>
    <submittedName>
        <fullName evidence="2">M23 family metallopeptidase</fullName>
    </submittedName>
</protein>
<evidence type="ECO:0000259" key="1">
    <source>
        <dbReference type="Pfam" id="PF01551"/>
    </source>
</evidence>
<dbReference type="PANTHER" id="PTHR21666">
    <property type="entry name" value="PEPTIDASE-RELATED"/>
    <property type="match status" value="1"/>
</dbReference>
<dbReference type="Gene3D" id="2.70.70.10">
    <property type="entry name" value="Glucose Permease (Domain IIA)"/>
    <property type="match status" value="1"/>
</dbReference>
<evidence type="ECO:0000313" key="3">
    <source>
        <dbReference type="Proteomes" id="UP001165488"/>
    </source>
</evidence>
<comment type="caution">
    <text evidence="2">The sequence shown here is derived from an EMBL/GenBank/DDBJ whole genome shotgun (WGS) entry which is preliminary data.</text>
</comment>
<keyword evidence="3" id="KW-1185">Reference proteome</keyword>
<dbReference type="RefSeq" id="WP_241274567.1">
    <property type="nucleotide sequence ID" value="NZ_JAKZGS010000005.1"/>
</dbReference>
<dbReference type="InterPro" id="IPR011055">
    <property type="entry name" value="Dup_hybrid_motif"/>
</dbReference>